<feature type="domain" description="DNA replication/recombination mediator RecO N-terminal" evidence="8">
    <location>
        <begin position="6"/>
        <end position="79"/>
    </location>
</feature>
<dbReference type="RefSeq" id="WP_068367319.1">
    <property type="nucleotide sequence ID" value="NZ_KQ960172.1"/>
</dbReference>
<dbReference type="Proteomes" id="UP000070442">
    <property type="component" value="Unassembled WGS sequence"/>
</dbReference>
<dbReference type="OrthoDB" id="9797083at2"/>
<gene>
    <name evidence="7" type="primary">recO</name>
    <name evidence="9" type="ORF">HMPREF1863_00710</name>
</gene>
<protein>
    <recommendedName>
        <fullName evidence="2 7">DNA repair protein RecO</fullName>
    </recommendedName>
    <alternativeName>
        <fullName evidence="6 7">Recombination protein O</fullName>
    </alternativeName>
</protein>
<dbReference type="GO" id="GO:0006302">
    <property type="term" value="P:double-strand break repair"/>
    <property type="evidence" value="ECO:0007669"/>
    <property type="project" value="TreeGrafter"/>
</dbReference>
<dbReference type="NCBIfam" id="TIGR00613">
    <property type="entry name" value="reco"/>
    <property type="match status" value="1"/>
</dbReference>
<dbReference type="Pfam" id="PF02565">
    <property type="entry name" value="RecO_C"/>
    <property type="match status" value="1"/>
</dbReference>
<reference evidence="10" key="1">
    <citation type="submission" date="2016-01" db="EMBL/GenBank/DDBJ databases">
        <authorList>
            <person name="Mitreva M."/>
            <person name="Pepin K.H."/>
            <person name="Mihindukulasuriya K.A."/>
            <person name="Fulton R."/>
            <person name="Fronick C."/>
            <person name="O'Laughlin M."/>
            <person name="Miner T."/>
            <person name="Herter B."/>
            <person name="Rosa B.A."/>
            <person name="Cordes M."/>
            <person name="Tomlinson C."/>
            <person name="Wollam A."/>
            <person name="Palsikar V.B."/>
            <person name="Mardis E.R."/>
            <person name="Wilson R.K."/>
        </authorList>
    </citation>
    <scope>NUCLEOTIDE SEQUENCE [LARGE SCALE GENOMIC DNA]</scope>
    <source>
        <strain evidence="10">DNF00729</strain>
    </source>
</reference>
<comment type="caution">
    <text evidence="9">The sequence shown here is derived from an EMBL/GenBank/DDBJ whole genome shotgun (WGS) entry which is preliminary data.</text>
</comment>
<dbReference type="SUPFAM" id="SSF50249">
    <property type="entry name" value="Nucleic acid-binding proteins"/>
    <property type="match status" value="1"/>
</dbReference>
<dbReference type="InterPro" id="IPR022572">
    <property type="entry name" value="DNA_rep/recomb_RecO_N"/>
</dbReference>
<keyword evidence="3 7" id="KW-0227">DNA damage</keyword>
<evidence type="ECO:0000256" key="2">
    <source>
        <dbReference type="ARBA" id="ARBA00021310"/>
    </source>
</evidence>
<accession>A0A134AH40</accession>
<evidence type="ECO:0000313" key="10">
    <source>
        <dbReference type="Proteomes" id="UP000070442"/>
    </source>
</evidence>
<dbReference type="PANTHER" id="PTHR33991">
    <property type="entry name" value="DNA REPAIR PROTEIN RECO"/>
    <property type="match status" value="1"/>
</dbReference>
<comment type="similarity">
    <text evidence="1 7">Belongs to the RecO family.</text>
</comment>
<name>A0A134AH40_9FIRM</name>
<dbReference type="HAMAP" id="MF_00201">
    <property type="entry name" value="RecO"/>
    <property type="match status" value="1"/>
</dbReference>
<evidence type="ECO:0000259" key="8">
    <source>
        <dbReference type="Pfam" id="PF11967"/>
    </source>
</evidence>
<dbReference type="InterPro" id="IPR042242">
    <property type="entry name" value="RecO_C"/>
</dbReference>
<keyword evidence="10" id="KW-1185">Reference proteome</keyword>
<dbReference type="STRING" id="755172.HMPREF1863_00710"/>
<keyword evidence="5 7" id="KW-0234">DNA repair</keyword>
<dbReference type="InterPro" id="IPR037278">
    <property type="entry name" value="ARFGAP/RecO"/>
</dbReference>
<dbReference type="GO" id="GO:0006310">
    <property type="term" value="P:DNA recombination"/>
    <property type="evidence" value="ECO:0007669"/>
    <property type="project" value="UniProtKB-UniRule"/>
</dbReference>
<dbReference type="SUPFAM" id="SSF57863">
    <property type="entry name" value="ArfGap/RecO-like zinc finger"/>
    <property type="match status" value="1"/>
</dbReference>
<evidence type="ECO:0000256" key="7">
    <source>
        <dbReference type="HAMAP-Rule" id="MF_00201"/>
    </source>
</evidence>
<keyword evidence="4 7" id="KW-0233">DNA recombination</keyword>
<proteinExistence type="inferred from homology"/>
<dbReference type="GO" id="GO:0043590">
    <property type="term" value="C:bacterial nucleoid"/>
    <property type="evidence" value="ECO:0007669"/>
    <property type="project" value="TreeGrafter"/>
</dbReference>
<comment type="function">
    <text evidence="7">Involved in DNA repair and RecF pathway recombination.</text>
</comment>
<dbReference type="Gene3D" id="2.40.50.140">
    <property type="entry name" value="Nucleic acid-binding proteins"/>
    <property type="match status" value="1"/>
</dbReference>
<evidence type="ECO:0000256" key="1">
    <source>
        <dbReference type="ARBA" id="ARBA00007452"/>
    </source>
</evidence>
<dbReference type="EMBL" id="LSDG01000023">
    <property type="protein sequence ID" value="KXB66984.1"/>
    <property type="molecule type" value="Genomic_DNA"/>
</dbReference>
<evidence type="ECO:0000256" key="5">
    <source>
        <dbReference type="ARBA" id="ARBA00023204"/>
    </source>
</evidence>
<evidence type="ECO:0000256" key="3">
    <source>
        <dbReference type="ARBA" id="ARBA00022763"/>
    </source>
</evidence>
<dbReference type="AlphaFoldDB" id="A0A134AH40"/>
<sequence length="236" mass="26733">MVTERIECQGIVLSETVYGESDRILRLYTERKGKVSVIVKGAKSRRSRFLPLSEVFTFGLYRLSRGRSIYYLNSGKILQANLGLRASYDRLIYASAIVEIVDRSSMEGEGTARIFSLLRKALHELSSGKEPLPIFLGFVIKYVSFMGYRPLIPSTDEVEAYFSSDRGIVEGENSTGGVAVDPADIYTFRHLLYTSLDKINLATTDKQTVEKTYRLLTNYLKVNLDLDKIQSLQLRM</sequence>
<dbReference type="Gene3D" id="1.20.1440.120">
    <property type="entry name" value="Recombination protein O, C-terminal domain"/>
    <property type="match status" value="1"/>
</dbReference>
<dbReference type="InterPro" id="IPR003717">
    <property type="entry name" value="RecO"/>
</dbReference>
<dbReference type="Pfam" id="PF11967">
    <property type="entry name" value="RecO_N"/>
    <property type="match status" value="1"/>
</dbReference>
<dbReference type="PANTHER" id="PTHR33991:SF1">
    <property type="entry name" value="DNA REPAIR PROTEIN RECO"/>
    <property type="match status" value="1"/>
</dbReference>
<dbReference type="InterPro" id="IPR012340">
    <property type="entry name" value="NA-bd_OB-fold"/>
</dbReference>
<dbReference type="PATRIC" id="fig|755172.3.peg.680"/>
<evidence type="ECO:0000256" key="4">
    <source>
        <dbReference type="ARBA" id="ARBA00023172"/>
    </source>
</evidence>
<evidence type="ECO:0000256" key="6">
    <source>
        <dbReference type="ARBA" id="ARBA00033409"/>
    </source>
</evidence>
<evidence type="ECO:0000313" key="9">
    <source>
        <dbReference type="EMBL" id="KXB66984.1"/>
    </source>
</evidence>
<organism evidence="9 10">
    <name type="scientific">Aedoeadaptatus coxii</name>
    <dbReference type="NCBI Taxonomy" id="755172"/>
    <lineage>
        <taxon>Bacteria</taxon>
        <taxon>Bacillati</taxon>
        <taxon>Bacillota</taxon>
        <taxon>Tissierellia</taxon>
        <taxon>Tissierellales</taxon>
        <taxon>Peptoniphilaceae</taxon>
        <taxon>Aedoeadaptatus</taxon>
    </lineage>
</organism>